<gene>
    <name evidence="3" type="ORF">C7I85_11800</name>
</gene>
<proteinExistence type="predicted"/>
<reference evidence="3 4" key="1">
    <citation type="submission" date="2018-03" db="EMBL/GenBank/DDBJ databases">
        <title>The draft genome of Mesorhizobium soli JCM 19897.</title>
        <authorList>
            <person name="Li L."/>
            <person name="Liu L."/>
            <person name="Liang L."/>
            <person name="Wang T."/>
            <person name="Zhang X."/>
        </authorList>
    </citation>
    <scope>NUCLEOTIDE SEQUENCE [LARGE SCALE GENOMIC DNA]</scope>
    <source>
        <strain evidence="3 4">JCM 19897</strain>
    </source>
</reference>
<dbReference type="AlphaFoldDB" id="A0A2P7SDZ0"/>
<keyword evidence="2" id="KW-0732">Signal</keyword>
<dbReference type="EMBL" id="PXYL01000005">
    <property type="protein sequence ID" value="PSJ60722.1"/>
    <property type="molecule type" value="Genomic_DNA"/>
</dbReference>
<comment type="caution">
    <text evidence="3">The sequence shown here is derived from an EMBL/GenBank/DDBJ whole genome shotgun (WGS) entry which is preliminary data.</text>
</comment>
<protein>
    <recommendedName>
        <fullName evidence="5">Acid-shock protein</fullName>
    </recommendedName>
</protein>
<keyword evidence="4" id="KW-1185">Reference proteome</keyword>
<feature type="chain" id="PRO_5015116688" description="Acid-shock protein" evidence="2">
    <location>
        <begin position="32"/>
        <end position="73"/>
    </location>
</feature>
<dbReference type="Proteomes" id="UP000240653">
    <property type="component" value="Unassembled WGS sequence"/>
</dbReference>
<feature type="compositionally biased region" description="Basic residues" evidence="1">
    <location>
        <begin position="51"/>
        <end position="67"/>
    </location>
</feature>
<feature type="compositionally biased region" description="Low complexity" evidence="1">
    <location>
        <begin position="30"/>
        <end position="44"/>
    </location>
</feature>
<sequence>MTLSKSLISALGLTVALAFSAPMFAATSANAAGTTATQTDTNAPAPAPMKEKKHHKKPVHKHHKKSEAKKSSY</sequence>
<evidence type="ECO:0000256" key="2">
    <source>
        <dbReference type="SAM" id="SignalP"/>
    </source>
</evidence>
<evidence type="ECO:0000313" key="4">
    <source>
        <dbReference type="Proteomes" id="UP000240653"/>
    </source>
</evidence>
<evidence type="ECO:0000256" key="1">
    <source>
        <dbReference type="SAM" id="MobiDB-lite"/>
    </source>
</evidence>
<feature type="region of interest" description="Disordered" evidence="1">
    <location>
        <begin position="30"/>
        <end position="73"/>
    </location>
</feature>
<evidence type="ECO:0000313" key="3">
    <source>
        <dbReference type="EMBL" id="PSJ60722.1"/>
    </source>
</evidence>
<organism evidence="3 4">
    <name type="scientific">Pseudaminobacter soli</name>
    <name type="common">ex Li et al. 2025</name>
    <dbReference type="NCBI Taxonomy" id="1295366"/>
    <lineage>
        <taxon>Bacteria</taxon>
        <taxon>Pseudomonadati</taxon>
        <taxon>Pseudomonadota</taxon>
        <taxon>Alphaproteobacteria</taxon>
        <taxon>Hyphomicrobiales</taxon>
        <taxon>Phyllobacteriaceae</taxon>
        <taxon>Pseudaminobacter</taxon>
    </lineage>
</organism>
<feature type="signal peptide" evidence="2">
    <location>
        <begin position="1"/>
        <end position="31"/>
    </location>
</feature>
<name>A0A2P7SDZ0_9HYPH</name>
<dbReference type="RefSeq" id="WP_106724189.1">
    <property type="nucleotide sequence ID" value="NZ_PXYL01000005.1"/>
</dbReference>
<accession>A0A2P7SDZ0</accession>
<evidence type="ECO:0008006" key="5">
    <source>
        <dbReference type="Google" id="ProtNLM"/>
    </source>
</evidence>